<evidence type="ECO:0000313" key="2">
    <source>
        <dbReference type="Proteomes" id="UP000319663"/>
    </source>
</evidence>
<organism evidence="1 2">
    <name type="scientific">Monascus purpureus</name>
    <name type="common">Red mold</name>
    <name type="synonym">Monascus anka</name>
    <dbReference type="NCBI Taxonomy" id="5098"/>
    <lineage>
        <taxon>Eukaryota</taxon>
        <taxon>Fungi</taxon>
        <taxon>Dikarya</taxon>
        <taxon>Ascomycota</taxon>
        <taxon>Pezizomycotina</taxon>
        <taxon>Eurotiomycetes</taxon>
        <taxon>Eurotiomycetidae</taxon>
        <taxon>Eurotiales</taxon>
        <taxon>Aspergillaceae</taxon>
        <taxon>Monascus</taxon>
    </lineage>
</organism>
<sequence>MPLDNTFNLKETGLTGYEIYILLKYKEEMACFNTRNTYSREELQNRSIEQLLLEKLRLVEEEVGLELQIREIHGEIQKFKAGDERGAIYWKLANKEINMIVSIDDFEDLCTEKIEVLTDILSS</sequence>
<gene>
    <name evidence="1" type="ORF">MPDQ_001926</name>
</gene>
<accession>A0A507QLF9</accession>
<dbReference type="Proteomes" id="UP000319663">
    <property type="component" value="Unassembled WGS sequence"/>
</dbReference>
<keyword evidence="2" id="KW-1185">Reference proteome</keyword>
<dbReference type="EMBL" id="VIFY01000156">
    <property type="protein sequence ID" value="TQB69386.1"/>
    <property type="molecule type" value="Genomic_DNA"/>
</dbReference>
<proteinExistence type="predicted"/>
<reference evidence="1 2" key="1">
    <citation type="submission" date="2019-06" db="EMBL/GenBank/DDBJ databases">
        <title>Wine fermentation using esterase from Monascus purpureus.</title>
        <authorList>
            <person name="Geng C."/>
            <person name="Zhang Y."/>
        </authorList>
    </citation>
    <scope>NUCLEOTIDE SEQUENCE [LARGE SCALE GENOMIC DNA]</scope>
    <source>
        <strain evidence="1">HQ1</strain>
    </source>
</reference>
<protein>
    <submittedName>
        <fullName evidence="1">Uncharacterized protein</fullName>
    </submittedName>
</protein>
<dbReference type="AlphaFoldDB" id="A0A507QLF9"/>
<evidence type="ECO:0000313" key="1">
    <source>
        <dbReference type="EMBL" id="TQB69386.1"/>
    </source>
</evidence>
<name>A0A507QLF9_MONPU</name>
<comment type="caution">
    <text evidence="1">The sequence shown here is derived from an EMBL/GenBank/DDBJ whole genome shotgun (WGS) entry which is preliminary data.</text>
</comment>